<comment type="caution">
    <text evidence="1">The sequence shown here is derived from an EMBL/GenBank/DDBJ whole genome shotgun (WGS) entry which is preliminary data.</text>
</comment>
<proteinExistence type="predicted"/>
<dbReference type="AlphaFoldDB" id="A0A0L6VDZ6"/>
<protein>
    <submittedName>
        <fullName evidence="1">Uncharacterized protein</fullName>
    </submittedName>
</protein>
<evidence type="ECO:0000313" key="2">
    <source>
        <dbReference type="Proteomes" id="UP000037035"/>
    </source>
</evidence>
<dbReference type="OrthoDB" id="107110at2759"/>
<accession>A0A0L6VDZ6</accession>
<name>A0A0L6VDZ6_9BASI</name>
<gene>
    <name evidence="1" type="ORF">VP01_1824g5</name>
</gene>
<dbReference type="EMBL" id="LAVV01006642">
    <property type="protein sequence ID" value="KNZ58973.1"/>
    <property type="molecule type" value="Genomic_DNA"/>
</dbReference>
<dbReference type="VEuPathDB" id="FungiDB:VP01_1824g5"/>
<dbReference type="PANTHER" id="PTHR33266">
    <property type="entry name" value="CHROMOSOME 15, WHOLE GENOME SHOTGUN SEQUENCE"/>
    <property type="match status" value="1"/>
</dbReference>
<dbReference type="Proteomes" id="UP000037035">
    <property type="component" value="Unassembled WGS sequence"/>
</dbReference>
<reference evidence="1 2" key="1">
    <citation type="submission" date="2015-08" db="EMBL/GenBank/DDBJ databases">
        <title>Next Generation Sequencing and Analysis of the Genome of Puccinia sorghi L Schw, the Causal Agent of Maize Common Rust.</title>
        <authorList>
            <person name="Rochi L."/>
            <person name="Burguener G."/>
            <person name="Darino M."/>
            <person name="Turjanski A."/>
            <person name="Kreff E."/>
            <person name="Dieguez M.J."/>
            <person name="Sacco F."/>
        </authorList>
    </citation>
    <scope>NUCLEOTIDE SEQUENCE [LARGE SCALE GENOMIC DNA]</scope>
    <source>
        <strain evidence="1 2">RO10H11247</strain>
    </source>
</reference>
<sequence>MNRNLSCYQIIHNDCADKTSSHYTTPVAPLSQSQIFSSLIPLIQPSLYTACELYTKLLSSHAAHCMYINPTEDRVCLESDDAKWVTCINGLTLAVHRGLVTMRDAGELTANLIWIREINQTIMTSDKKK</sequence>
<dbReference type="PANTHER" id="PTHR33266:SF1">
    <property type="entry name" value="F-BOX DOMAIN-CONTAINING PROTEIN"/>
    <property type="match status" value="1"/>
</dbReference>
<organism evidence="1 2">
    <name type="scientific">Puccinia sorghi</name>
    <dbReference type="NCBI Taxonomy" id="27349"/>
    <lineage>
        <taxon>Eukaryota</taxon>
        <taxon>Fungi</taxon>
        <taxon>Dikarya</taxon>
        <taxon>Basidiomycota</taxon>
        <taxon>Pucciniomycotina</taxon>
        <taxon>Pucciniomycetes</taxon>
        <taxon>Pucciniales</taxon>
        <taxon>Pucciniaceae</taxon>
        <taxon>Puccinia</taxon>
    </lineage>
</organism>
<dbReference type="STRING" id="27349.A0A0L6VDZ6"/>
<evidence type="ECO:0000313" key="1">
    <source>
        <dbReference type="EMBL" id="KNZ58973.1"/>
    </source>
</evidence>
<keyword evidence="2" id="KW-1185">Reference proteome</keyword>